<dbReference type="OrthoDB" id="198652at2759"/>
<dbReference type="InterPro" id="IPR043502">
    <property type="entry name" value="DNA/RNA_pol_sf"/>
</dbReference>
<evidence type="ECO:0000313" key="2">
    <source>
        <dbReference type="EMBL" id="KIY43044.1"/>
    </source>
</evidence>
<evidence type="ECO:0008006" key="4">
    <source>
        <dbReference type="Google" id="ProtNLM"/>
    </source>
</evidence>
<proteinExistence type="predicted"/>
<keyword evidence="3" id="KW-1185">Reference proteome</keyword>
<evidence type="ECO:0000313" key="3">
    <source>
        <dbReference type="Proteomes" id="UP000054144"/>
    </source>
</evidence>
<feature type="region of interest" description="Disordered" evidence="1">
    <location>
        <begin position="90"/>
        <end position="140"/>
    </location>
</feature>
<dbReference type="EMBL" id="KN882141">
    <property type="protein sequence ID" value="KIY43044.1"/>
    <property type="molecule type" value="Genomic_DNA"/>
</dbReference>
<reference evidence="2 3" key="1">
    <citation type="journal article" date="2015" name="Fungal Genet. Biol.">
        <title>Evolution of novel wood decay mechanisms in Agaricales revealed by the genome sequences of Fistulina hepatica and Cylindrobasidium torrendii.</title>
        <authorList>
            <person name="Floudas D."/>
            <person name="Held B.W."/>
            <person name="Riley R."/>
            <person name="Nagy L.G."/>
            <person name="Koehler G."/>
            <person name="Ransdell A.S."/>
            <person name="Younus H."/>
            <person name="Chow J."/>
            <person name="Chiniquy J."/>
            <person name="Lipzen A."/>
            <person name="Tritt A."/>
            <person name="Sun H."/>
            <person name="Haridas S."/>
            <person name="LaButti K."/>
            <person name="Ohm R.A."/>
            <person name="Kues U."/>
            <person name="Blanchette R.A."/>
            <person name="Grigoriev I.V."/>
            <person name="Minto R.E."/>
            <person name="Hibbett D.S."/>
        </authorList>
    </citation>
    <scope>NUCLEOTIDE SEQUENCE [LARGE SCALE GENOMIC DNA]</scope>
    <source>
        <strain evidence="2 3">ATCC 64428</strain>
    </source>
</reference>
<evidence type="ECO:0000256" key="1">
    <source>
        <dbReference type="SAM" id="MobiDB-lite"/>
    </source>
</evidence>
<accession>A0A0D7A0W2</accession>
<name>A0A0D7A0W2_9AGAR</name>
<protein>
    <recommendedName>
        <fullName evidence="4">Reverse transcriptase domain-containing protein</fullName>
    </recommendedName>
</protein>
<gene>
    <name evidence="2" type="ORF">FISHEDRAFT_78901</name>
</gene>
<sequence>MSSPHGTGDETQPLTEVHAEAITACEAVVEKFRTGEISKARAVVEIQRHIPYAGSYDDEERLTAHTTAVGSFLRKLDSFERIRGIAATRGNDGEVERSTLGREGSAPADHQREEIAGGTNKRPHGESEDEETEDLVPSGRKLDVARLPWNSRKQPRLTEATALTSAVHGTDAHVSSILRTVEILETINVDLKRAKINLLLSLDVPQFPESQWTKLLSGGTADFDQVLSGLYASADVERTTERVGGLEFSYVSTAPTKRVTTFGDWTTAFDSFAEAFTFIFPHRGEELRAYAAHIKAFFKARPVFEHSGVIAYDSATSRFALFSAQQVLQPERPLEVSKSVRPAMEEGAGRARRPAEISITGYATVQPTPAITHTSAESAEDEGMWRKIVRRSKEFMSRYAPKYARDLVWFDANEDENVPTKQSLVRTSLSMKPVPSPPARELSNLTALETIMNYPHLFAIVTPVNVNNFEQLLRMHPNRPLVDSVSRSLREGFWPWASTVHRDYPDTYDNAVGYRTLTNPAHVAFAHDQCATEVAAGRFSQPFGPELLPGMYGVPVWVVPKPHSNGLRLVVDHSAGEFSLNSMIPKPERSLHLDTLQQLGDALIRTRELHGNRPLVVWKSDVSHAYRILPMHPLWQIKQTVVIDAKRHVDFDNNFGGGGSGRIWSVFFALVLWIATYIKMILDLFAYVDDAFSWDFANNLVWYEPYRAWYPAKQAKLLCLWDNLGIPHEKKKQEWGHSLVIIGLRVDARDMSVTMPDQGRQELIAALRAFAVPGYRRPLVEFQRLGGWVNWALNVYTLLRPGLNTLYAKIKDKNQPFQPLWVSKALCRELRWIARHMETSTGVYMLKSRKWTEHNADRPMLPSSAAQTVFPYREAYPVTTFFTSKP</sequence>
<dbReference type="AlphaFoldDB" id="A0A0D7A0W2"/>
<dbReference type="Proteomes" id="UP000054144">
    <property type="component" value="Unassembled WGS sequence"/>
</dbReference>
<organism evidence="2 3">
    <name type="scientific">Fistulina hepatica ATCC 64428</name>
    <dbReference type="NCBI Taxonomy" id="1128425"/>
    <lineage>
        <taxon>Eukaryota</taxon>
        <taxon>Fungi</taxon>
        <taxon>Dikarya</taxon>
        <taxon>Basidiomycota</taxon>
        <taxon>Agaricomycotina</taxon>
        <taxon>Agaricomycetes</taxon>
        <taxon>Agaricomycetidae</taxon>
        <taxon>Agaricales</taxon>
        <taxon>Fistulinaceae</taxon>
        <taxon>Fistulina</taxon>
    </lineage>
</organism>
<dbReference type="SUPFAM" id="SSF56672">
    <property type="entry name" value="DNA/RNA polymerases"/>
    <property type="match status" value="1"/>
</dbReference>
<feature type="compositionally biased region" description="Basic and acidic residues" evidence="1">
    <location>
        <begin position="91"/>
        <end position="100"/>
    </location>
</feature>